<reference evidence="1 2" key="1">
    <citation type="submission" date="2006-08" db="EMBL/GenBank/DDBJ databases">
        <title>Complete sequence of Shewanella frigidimarina NCIMB 400.</title>
        <authorList>
            <consortium name="US DOE Joint Genome Institute"/>
            <person name="Copeland A."/>
            <person name="Lucas S."/>
            <person name="Lapidus A."/>
            <person name="Barry K."/>
            <person name="Detter J.C."/>
            <person name="Glavina del Rio T."/>
            <person name="Hammon N."/>
            <person name="Israni S."/>
            <person name="Dalin E."/>
            <person name="Tice H."/>
            <person name="Pitluck S."/>
            <person name="Fredrickson J.K."/>
            <person name="Kolker E."/>
            <person name="McCuel L.A."/>
            <person name="DiChristina T."/>
            <person name="Nealson K.H."/>
            <person name="Newman D."/>
            <person name="Tiedje J.M."/>
            <person name="Zhou J."/>
            <person name="Romine M.F."/>
            <person name="Culley D.E."/>
            <person name="Serres M."/>
            <person name="Chertkov O."/>
            <person name="Brettin T."/>
            <person name="Bruce D."/>
            <person name="Han C."/>
            <person name="Tapia R."/>
            <person name="Gilna P."/>
            <person name="Schmutz J."/>
            <person name="Larimer F."/>
            <person name="Land M."/>
            <person name="Hauser L."/>
            <person name="Kyrpides N."/>
            <person name="Mikhailova N."/>
            <person name="Richardson P."/>
        </authorList>
    </citation>
    <scope>NUCLEOTIDE SEQUENCE [LARGE SCALE GENOMIC DNA]</scope>
    <source>
        <strain evidence="1 2">NCIMB 400</strain>
    </source>
</reference>
<dbReference type="EMBL" id="CP000447">
    <property type="protein sequence ID" value="ABI71458.1"/>
    <property type="molecule type" value="Genomic_DNA"/>
</dbReference>
<dbReference type="KEGG" id="sfr:Sfri_1607"/>
<proteinExistence type="predicted"/>
<dbReference type="AlphaFoldDB" id="Q083V7"/>
<keyword evidence="2" id="KW-1185">Reference proteome</keyword>
<dbReference type="HOGENOM" id="CLU_2002345_0_0_6"/>
<dbReference type="GeneID" id="41836974"/>
<sequence>MKLKAGSTPWRPFRCLKMLRGGWVIQEGTAVGFLLVWCGRSTTTLVAVGHSPNKFWGKNELVFLTWKWCDSTLDLSTLKTLYKRIRELAMDGELNFRGTGCTIGSVSIFILYYKEVAEAGCKRS</sequence>
<organism evidence="1 2">
    <name type="scientific">Shewanella frigidimarina (strain NCIMB 400)</name>
    <dbReference type="NCBI Taxonomy" id="318167"/>
    <lineage>
        <taxon>Bacteria</taxon>
        <taxon>Pseudomonadati</taxon>
        <taxon>Pseudomonadota</taxon>
        <taxon>Gammaproteobacteria</taxon>
        <taxon>Alteromonadales</taxon>
        <taxon>Shewanellaceae</taxon>
        <taxon>Shewanella</taxon>
    </lineage>
</organism>
<dbReference type="Proteomes" id="UP000000684">
    <property type="component" value="Chromosome"/>
</dbReference>
<accession>Q083V7</accession>
<dbReference type="RefSeq" id="WP_011637076.1">
    <property type="nucleotide sequence ID" value="NC_008345.1"/>
</dbReference>
<gene>
    <name evidence="1" type="ordered locus">Sfri_1607</name>
</gene>
<protein>
    <submittedName>
        <fullName evidence="1">Uncharacterized protein</fullName>
    </submittedName>
</protein>
<evidence type="ECO:0000313" key="1">
    <source>
        <dbReference type="EMBL" id="ABI71458.1"/>
    </source>
</evidence>
<name>Q083V7_SHEFN</name>
<evidence type="ECO:0000313" key="2">
    <source>
        <dbReference type="Proteomes" id="UP000000684"/>
    </source>
</evidence>